<dbReference type="GO" id="GO:0006520">
    <property type="term" value="P:amino acid metabolic process"/>
    <property type="evidence" value="ECO:0007669"/>
    <property type="project" value="InterPro"/>
</dbReference>
<evidence type="ECO:0000256" key="1">
    <source>
        <dbReference type="ARBA" id="ARBA00001933"/>
    </source>
</evidence>
<dbReference type="PATRIC" id="fig|36847.3.peg.2726"/>
<dbReference type="InterPro" id="IPR015424">
    <property type="entry name" value="PyrdxlP-dep_Trfase"/>
</dbReference>
<dbReference type="InterPro" id="IPR050596">
    <property type="entry name" value="AspAT/PAT-like"/>
</dbReference>
<evidence type="ECO:0000313" key="9">
    <source>
        <dbReference type="Proteomes" id="UP000070539"/>
    </source>
</evidence>
<reference evidence="8 9" key="1">
    <citation type="submission" date="2016-01" db="EMBL/GenBank/DDBJ databases">
        <title>Genome sequence of Clostridium neopropionicum X4, DSM-3847.</title>
        <authorList>
            <person name="Poehlein A."/>
            <person name="Beck M.H."/>
            <person name="Bengelsdorf F.R."/>
            <person name="Daniel R."/>
            <person name="Duerre P."/>
        </authorList>
    </citation>
    <scope>NUCLEOTIDE SEQUENCE [LARGE SCALE GENOMIC DNA]</scope>
    <source>
        <strain evidence="8 9">DSM-3847</strain>
    </source>
</reference>
<dbReference type="SUPFAM" id="SSF53383">
    <property type="entry name" value="PLP-dependent transferases"/>
    <property type="match status" value="1"/>
</dbReference>
<dbReference type="PANTHER" id="PTHR46383">
    <property type="entry name" value="ASPARTATE AMINOTRANSFERASE"/>
    <property type="match status" value="1"/>
</dbReference>
<evidence type="ECO:0000259" key="7">
    <source>
        <dbReference type="Pfam" id="PF00155"/>
    </source>
</evidence>
<dbReference type="Proteomes" id="UP000070539">
    <property type="component" value="Unassembled WGS sequence"/>
</dbReference>
<evidence type="ECO:0000256" key="2">
    <source>
        <dbReference type="ARBA" id="ARBA00007441"/>
    </source>
</evidence>
<comment type="similarity">
    <text evidence="2 6">Belongs to the class-I pyridoxal-phosphate-dependent aminotransferase family.</text>
</comment>
<keyword evidence="3 6" id="KW-0032">Aminotransferase</keyword>
<comment type="cofactor">
    <cofactor evidence="1 6">
        <name>pyridoxal 5'-phosphate</name>
        <dbReference type="ChEBI" id="CHEBI:597326"/>
    </cofactor>
</comment>
<dbReference type="AlphaFoldDB" id="A0A136WD18"/>
<proteinExistence type="inferred from homology"/>
<keyword evidence="4 6" id="KW-0808">Transferase</keyword>
<keyword evidence="5" id="KW-0663">Pyridoxal phosphate</keyword>
<accession>A0A136WD18</accession>
<keyword evidence="9" id="KW-1185">Reference proteome</keyword>
<dbReference type="InterPro" id="IPR015422">
    <property type="entry name" value="PyrdxlP-dep_Trfase_small"/>
</dbReference>
<dbReference type="PROSITE" id="PS00105">
    <property type="entry name" value="AA_TRANSFER_CLASS_1"/>
    <property type="match status" value="1"/>
</dbReference>
<evidence type="ECO:0000313" key="8">
    <source>
        <dbReference type="EMBL" id="KXL52407.1"/>
    </source>
</evidence>
<dbReference type="GO" id="GO:0030170">
    <property type="term" value="F:pyridoxal phosphate binding"/>
    <property type="evidence" value="ECO:0007669"/>
    <property type="project" value="InterPro"/>
</dbReference>
<dbReference type="InterPro" id="IPR004839">
    <property type="entry name" value="Aminotransferase_I/II_large"/>
</dbReference>
<dbReference type="OrthoDB" id="9802328at2"/>
<dbReference type="RefSeq" id="WP_066089258.1">
    <property type="nucleotide sequence ID" value="NZ_LRVM01000008.1"/>
</dbReference>
<protein>
    <recommendedName>
        <fullName evidence="6">Aminotransferase</fullName>
        <ecNumber evidence="6">2.6.1.-</ecNumber>
    </recommendedName>
</protein>
<gene>
    <name evidence="8" type="ORF">CLNEO_23410</name>
</gene>
<organism evidence="8 9">
    <name type="scientific">Anaerotignum neopropionicum</name>
    <dbReference type="NCBI Taxonomy" id="36847"/>
    <lineage>
        <taxon>Bacteria</taxon>
        <taxon>Bacillati</taxon>
        <taxon>Bacillota</taxon>
        <taxon>Clostridia</taxon>
        <taxon>Lachnospirales</taxon>
        <taxon>Anaerotignaceae</taxon>
        <taxon>Anaerotignum</taxon>
    </lineage>
</organism>
<sequence length="399" mass="44503">MKLSDRVQAMQNSPIRKFNPMAAEAKATGTKIYHLNIGQPDIVTPSVFMESIKGFDQKVLAYAESPGLPELQDSIIDYFKGFDMNLDRKDILITSGGSEALTLVFLSLINPGDEVIVAEPYYTNYLTFIQAADGVIKPVTTYAEDGYKYAYMDRLEAAVTEKTKMISIVNPGNPTGCILSREDMRVICDFAKKHDLWILADEVYREFAYDGREMTSFGQYDDVADRVIIIDSISKRFSACGARIGCLISKNADLMANVMKIAMGRLCCPTLEMVGATALYKLDDSFFNEVRAEYEKRRNVSYEALKKIPGVVCEQPGGAFYITCKMPVENTEDLLVFLLKEFRENNETVMYAPAEGFYATPGLGKNELRIAYILNADDMARGIELLGKGIEAYKAAGHK</sequence>
<dbReference type="CDD" id="cd00609">
    <property type="entry name" value="AAT_like"/>
    <property type="match status" value="1"/>
</dbReference>
<dbReference type="InterPro" id="IPR004838">
    <property type="entry name" value="NHTrfase_class1_PyrdxlP-BS"/>
</dbReference>
<evidence type="ECO:0000256" key="5">
    <source>
        <dbReference type="ARBA" id="ARBA00022898"/>
    </source>
</evidence>
<evidence type="ECO:0000256" key="4">
    <source>
        <dbReference type="ARBA" id="ARBA00022679"/>
    </source>
</evidence>
<dbReference type="EC" id="2.6.1.-" evidence="6"/>
<dbReference type="Pfam" id="PF00155">
    <property type="entry name" value="Aminotran_1_2"/>
    <property type="match status" value="1"/>
</dbReference>
<dbReference type="InterPro" id="IPR015421">
    <property type="entry name" value="PyrdxlP-dep_Trfase_major"/>
</dbReference>
<feature type="domain" description="Aminotransferase class I/classII large" evidence="7">
    <location>
        <begin position="32"/>
        <end position="382"/>
    </location>
</feature>
<dbReference type="NCBIfam" id="NF005744">
    <property type="entry name" value="PRK07568.1"/>
    <property type="match status" value="1"/>
</dbReference>
<comment type="caution">
    <text evidence="8">The sequence shown here is derived from an EMBL/GenBank/DDBJ whole genome shotgun (WGS) entry which is preliminary data.</text>
</comment>
<dbReference type="GO" id="GO:0008483">
    <property type="term" value="F:transaminase activity"/>
    <property type="evidence" value="ECO:0007669"/>
    <property type="project" value="UniProtKB-KW"/>
</dbReference>
<dbReference type="STRING" id="36847.CLNEO_23410"/>
<dbReference type="EMBL" id="LRVM01000008">
    <property type="protein sequence ID" value="KXL52407.1"/>
    <property type="molecule type" value="Genomic_DNA"/>
</dbReference>
<evidence type="ECO:0000256" key="6">
    <source>
        <dbReference type="RuleBase" id="RU000481"/>
    </source>
</evidence>
<dbReference type="Gene3D" id="3.40.640.10">
    <property type="entry name" value="Type I PLP-dependent aspartate aminotransferase-like (Major domain)"/>
    <property type="match status" value="1"/>
</dbReference>
<evidence type="ECO:0000256" key="3">
    <source>
        <dbReference type="ARBA" id="ARBA00022576"/>
    </source>
</evidence>
<name>A0A136WD18_9FIRM</name>
<dbReference type="Gene3D" id="3.90.1150.10">
    <property type="entry name" value="Aspartate Aminotransferase, domain 1"/>
    <property type="match status" value="1"/>
</dbReference>